<accession>A0A444B5N6</accession>
<evidence type="ECO:0000313" key="4">
    <source>
        <dbReference type="Proteomes" id="UP000288711"/>
    </source>
</evidence>
<proteinExistence type="inferred from homology"/>
<dbReference type="InterPro" id="IPR006015">
    <property type="entry name" value="Universal_stress_UspA"/>
</dbReference>
<dbReference type="InterPro" id="IPR006016">
    <property type="entry name" value="UspA"/>
</dbReference>
<gene>
    <name evidence="3" type="ORF">CWN80_07855</name>
</gene>
<dbReference type="PANTHER" id="PTHR46268:SF6">
    <property type="entry name" value="UNIVERSAL STRESS PROTEIN UP12"/>
    <property type="match status" value="1"/>
</dbReference>
<dbReference type="AlphaFoldDB" id="A0A444B5N6"/>
<dbReference type="InterPro" id="IPR014729">
    <property type="entry name" value="Rossmann-like_a/b/a_fold"/>
</dbReference>
<reference evidence="3 4" key="1">
    <citation type="journal article" date="2009" name="Int. J. Syst. Evol. Microbiol.">
        <title>Janibacter hoylei sp. nov., Bacillus isronensis sp. nov. and Bacillus aryabhattai sp. nov., isolated from cryotubes used for collecting air from the upper atmosphere.</title>
        <authorList>
            <person name="Shivaji S."/>
            <person name="Chaturvedi P."/>
            <person name="Begum Z."/>
            <person name="Pindi P.K."/>
            <person name="Manorama R."/>
            <person name="Padmanaban D.A."/>
            <person name="Shouche Y.S."/>
            <person name="Pawar S."/>
            <person name="Vaishampayan P."/>
            <person name="Dutt C.B."/>
            <person name="Datta G.N."/>
            <person name="Manchanda R.K."/>
            <person name="Rao U.R."/>
            <person name="Bhargava P.M."/>
            <person name="Narlikar J.V."/>
        </authorList>
    </citation>
    <scope>NUCLEOTIDE SEQUENCE [LARGE SCALE GENOMIC DNA]</scope>
    <source>
        <strain evidence="3 4">PVAS-1</strain>
    </source>
</reference>
<feature type="domain" description="UspA" evidence="2">
    <location>
        <begin position="2"/>
        <end position="148"/>
    </location>
</feature>
<name>A0A444B5N6_9MICO</name>
<dbReference type="PRINTS" id="PR01438">
    <property type="entry name" value="UNVRSLSTRESS"/>
</dbReference>
<dbReference type="RefSeq" id="WP_128277098.1">
    <property type="nucleotide sequence ID" value="NZ_PIPF01000007.1"/>
</dbReference>
<dbReference type="PANTHER" id="PTHR46268">
    <property type="entry name" value="STRESS RESPONSE PROTEIN NHAX"/>
    <property type="match status" value="1"/>
</dbReference>
<organism evidence="3 4">
    <name type="scientific">Janibacter hoylei PVAS-1</name>
    <dbReference type="NCBI Taxonomy" id="1210046"/>
    <lineage>
        <taxon>Bacteria</taxon>
        <taxon>Bacillati</taxon>
        <taxon>Actinomycetota</taxon>
        <taxon>Actinomycetes</taxon>
        <taxon>Micrococcales</taxon>
        <taxon>Intrasporangiaceae</taxon>
        <taxon>Janibacter</taxon>
    </lineage>
</organism>
<keyword evidence="4" id="KW-1185">Reference proteome</keyword>
<dbReference type="EMBL" id="PIPF01000007">
    <property type="protein sequence ID" value="RWU83666.1"/>
    <property type="molecule type" value="Genomic_DNA"/>
</dbReference>
<evidence type="ECO:0000256" key="1">
    <source>
        <dbReference type="ARBA" id="ARBA00008791"/>
    </source>
</evidence>
<dbReference type="SUPFAM" id="SSF52402">
    <property type="entry name" value="Adenine nucleotide alpha hydrolases-like"/>
    <property type="match status" value="1"/>
</dbReference>
<protein>
    <submittedName>
        <fullName evidence="3">Universal stress protein</fullName>
    </submittedName>
</protein>
<dbReference type="Gene3D" id="3.40.50.620">
    <property type="entry name" value="HUPs"/>
    <property type="match status" value="1"/>
</dbReference>
<dbReference type="CDD" id="cd00293">
    <property type="entry name" value="USP-like"/>
    <property type="match status" value="1"/>
</dbReference>
<sequence>MHVLIATDGSRQSLRAARHFKSFADPSKVEQILVLAVTRPLASVSFVDEISPDAKAPRALTGSSFKAEAEAAVAVIAAEFDDWSETTQVRTRVRSGTPSTEINRAAKVSGMELIVLASGSRGLSDTILIGSTAQRVQATAPCPVLVVRPVPRPRRSRKRS</sequence>
<evidence type="ECO:0000259" key="2">
    <source>
        <dbReference type="Pfam" id="PF00582"/>
    </source>
</evidence>
<comment type="caution">
    <text evidence="3">The sequence shown here is derived from an EMBL/GenBank/DDBJ whole genome shotgun (WGS) entry which is preliminary data.</text>
</comment>
<evidence type="ECO:0000313" key="3">
    <source>
        <dbReference type="EMBL" id="RWU83666.1"/>
    </source>
</evidence>
<comment type="similarity">
    <text evidence="1">Belongs to the universal stress protein A family.</text>
</comment>
<dbReference type="Proteomes" id="UP000288711">
    <property type="component" value="Unassembled WGS sequence"/>
</dbReference>
<dbReference type="Pfam" id="PF00582">
    <property type="entry name" value="Usp"/>
    <property type="match status" value="1"/>
</dbReference>